<comment type="caution">
    <text evidence="1">The sequence shown here is derived from an EMBL/GenBank/DDBJ whole genome shotgun (WGS) entry which is preliminary data.</text>
</comment>
<sequence>MSTERLISTQGIRCKLTSNGLVGIDQLLVSDTAESSNNYFDCFPSIDSSAVAGTLPFKDILYCSVLDDDVYEISYAQSHKNSIVTKKLMAQIEDPTRQFKFSSPTELCKIINDKAYENSQVSPSILILINPNGGQGKASRIFDEDIKPVLQAAHVSLEVMETKYSGHARDIAKDLDISKYDMIVCCSGDGIPHEVINGFYQHPDRGVAAFNKLAVTQLPCGSGNALSLSTHGTNDAKVATLRMLKSRRTKLDLMAVTQATDDGGELTSLSFCSQCYGAVADSDIGTEHLRWMGPIRFDLGVAHKVFTRARYPCDLYVKYQTQTKEELIDFFNENYENQKSKSLKVLTEDDFKLLAPKLTDKPPTDWIEVDDSIASNISIFYIGKVPMVSSDTQFFPAALPNDGSMDMIITDVNTPLMDSVKALLSVDKGRHIDYDGVLHNKISAYRLVPKLPEHSNHYISIDGENFPFRTMQVEVLPGILTGLLDNGLFVDTSLKK</sequence>
<name>A0ACA9YDR5_9ASCO</name>
<proteinExistence type="predicted"/>
<keyword evidence="1" id="KW-0418">Kinase</keyword>
<gene>
    <name evidence="1" type="ORF">CLIB1444_11S02718</name>
</gene>
<keyword evidence="2" id="KW-1185">Reference proteome</keyword>
<reference evidence="1" key="1">
    <citation type="submission" date="2022-06" db="EMBL/GenBank/DDBJ databases">
        <authorList>
            <person name="Legras J.-L."/>
            <person name="Devillers H."/>
            <person name="Grondin C."/>
        </authorList>
    </citation>
    <scope>NUCLEOTIDE SEQUENCE</scope>
    <source>
        <strain evidence="1">CLIB 1444</strain>
    </source>
</reference>
<dbReference type="Proteomes" id="UP001152531">
    <property type="component" value="Unassembled WGS sequence"/>
</dbReference>
<evidence type="ECO:0000313" key="1">
    <source>
        <dbReference type="EMBL" id="CAH6722857.1"/>
    </source>
</evidence>
<organism evidence="1 2">
    <name type="scientific">[Candida] jaroonii</name>
    <dbReference type="NCBI Taxonomy" id="467808"/>
    <lineage>
        <taxon>Eukaryota</taxon>
        <taxon>Fungi</taxon>
        <taxon>Dikarya</taxon>
        <taxon>Ascomycota</taxon>
        <taxon>Saccharomycotina</taxon>
        <taxon>Pichiomycetes</taxon>
        <taxon>Debaryomycetaceae</taxon>
        <taxon>Yamadazyma</taxon>
    </lineage>
</organism>
<keyword evidence="1" id="KW-0808">Transferase</keyword>
<protein>
    <submittedName>
        <fullName evidence="1">Sphingoid long chain base kinase 4</fullName>
    </submittedName>
</protein>
<accession>A0ACA9YDR5</accession>
<evidence type="ECO:0000313" key="2">
    <source>
        <dbReference type="Proteomes" id="UP001152531"/>
    </source>
</evidence>
<dbReference type="EMBL" id="CALSDN010000011">
    <property type="protein sequence ID" value="CAH6722857.1"/>
    <property type="molecule type" value="Genomic_DNA"/>
</dbReference>